<name>A0A0K0D1H8_ANGCA</name>
<evidence type="ECO:0000313" key="2">
    <source>
        <dbReference type="WBParaSite" id="ACAC_0000392301-mRNA-1"/>
    </source>
</evidence>
<dbReference type="WBParaSite" id="ACAC_0000392301-mRNA-1">
    <property type="protein sequence ID" value="ACAC_0000392301-mRNA-1"/>
    <property type="gene ID" value="ACAC_0000392301"/>
</dbReference>
<proteinExistence type="predicted"/>
<protein>
    <submittedName>
        <fullName evidence="2">C2H2-type domain-containing protein</fullName>
    </submittedName>
</protein>
<keyword evidence="1" id="KW-1185">Reference proteome</keyword>
<dbReference type="Proteomes" id="UP000035642">
    <property type="component" value="Unassembled WGS sequence"/>
</dbReference>
<reference evidence="2" key="2">
    <citation type="submission" date="2017-02" db="UniProtKB">
        <authorList>
            <consortium name="WormBaseParasite"/>
        </authorList>
    </citation>
    <scope>IDENTIFICATION</scope>
</reference>
<reference evidence="1" key="1">
    <citation type="submission" date="2012-09" db="EMBL/GenBank/DDBJ databases">
        <authorList>
            <person name="Martin A.A."/>
        </authorList>
    </citation>
    <scope>NUCLEOTIDE SEQUENCE</scope>
</reference>
<dbReference type="AlphaFoldDB" id="A0A0K0D1H8"/>
<evidence type="ECO:0000313" key="1">
    <source>
        <dbReference type="Proteomes" id="UP000035642"/>
    </source>
</evidence>
<sequence length="273" mass="30234">MSDLSSGRSFMIIQTYFPQFKTECSFSVVQIRPNEDSQAASKSVLGQFPIVRRMEASEYTKNMADTGIRGALSGVEELVTFLETASTSDRSAFSRRANVIFECRTCASLFRKADGFMRHVMRCDGSRTGDADSEFDRRIFLTSPIYSSTAVRAPGMVPLKRPLANGVVPAPNVQSSTLQQQNLNVAKTFVKAEPAPTMPKLELESGTKAMTSLSPRPQKRTGNRVTAQKVVPGKIRKIGVGDSIEVKVQDLSVDIRPSRMRKTPKWLEKEFVV</sequence>
<organism evidence="1 2">
    <name type="scientific">Angiostrongylus cantonensis</name>
    <name type="common">Rat lungworm</name>
    <dbReference type="NCBI Taxonomy" id="6313"/>
    <lineage>
        <taxon>Eukaryota</taxon>
        <taxon>Metazoa</taxon>
        <taxon>Ecdysozoa</taxon>
        <taxon>Nematoda</taxon>
        <taxon>Chromadorea</taxon>
        <taxon>Rhabditida</taxon>
        <taxon>Rhabditina</taxon>
        <taxon>Rhabditomorpha</taxon>
        <taxon>Strongyloidea</taxon>
        <taxon>Metastrongylidae</taxon>
        <taxon>Angiostrongylus</taxon>
    </lineage>
</organism>
<accession>A0A0K0D1H8</accession>